<feature type="compositionally biased region" description="Basic and acidic residues" evidence="1">
    <location>
        <begin position="1"/>
        <end position="12"/>
    </location>
</feature>
<keyword evidence="3" id="KW-1185">Reference proteome</keyword>
<dbReference type="Proteomes" id="UP000014071">
    <property type="component" value="Unassembled WGS sequence"/>
</dbReference>
<dbReference type="AlphaFoldDB" id="R9P274"/>
<evidence type="ECO:0000313" key="2">
    <source>
        <dbReference type="EMBL" id="GAC95473.1"/>
    </source>
</evidence>
<accession>R9P274</accession>
<evidence type="ECO:0000313" key="3">
    <source>
        <dbReference type="Proteomes" id="UP000014071"/>
    </source>
</evidence>
<name>R9P274_PSEHS</name>
<reference evidence="3" key="1">
    <citation type="journal article" date="2013" name="Genome Announc.">
        <title>Draft genome sequence of the basidiomycetous yeast-like fungus Pseudozyma hubeiensis SY62, which produces an abundant amount of the biosurfactant mannosylerythritol lipids.</title>
        <authorList>
            <person name="Konishi M."/>
            <person name="Hatada Y."/>
            <person name="Horiuchi J."/>
        </authorList>
    </citation>
    <scope>NUCLEOTIDE SEQUENCE [LARGE SCALE GENOMIC DNA]</scope>
    <source>
        <strain evidence="3">SY62</strain>
    </source>
</reference>
<proteinExistence type="predicted"/>
<dbReference type="EMBL" id="DF238795">
    <property type="protein sequence ID" value="GAC95473.1"/>
    <property type="molecule type" value="Genomic_DNA"/>
</dbReference>
<dbReference type="GeneID" id="24108339"/>
<protein>
    <submittedName>
        <fullName evidence="2">Monocarboxylate transporter</fullName>
    </submittedName>
</protein>
<feature type="region of interest" description="Disordered" evidence="1">
    <location>
        <begin position="1"/>
        <end position="44"/>
    </location>
</feature>
<evidence type="ECO:0000256" key="1">
    <source>
        <dbReference type="SAM" id="MobiDB-lite"/>
    </source>
</evidence>
<dbReference type="RefSeq" id="XP_012189060.1">
    <property type="nucleotide sequence ID" value="XM_012333670.1"/>
</dbReference>
<gene>
    <name evidence="2" type="ORF">PHSY_003049</name>
</gene>
<dbReference type="HOGENOM" id="CLU_2321373_0_0_1"/>
<organism evidence="2 3">
    <name type="scientific">Pseudozyma hubeiensis (strain SY62)</name>
    <name type="common">Yeast</name>
    <dbReference type="NCBI Taxonomy" id="1305764"/>
    <lineage>
        <taxon>Eukaryota</taxon>
        <taxon>Fungi</taxon>
        <taxon>Dikarya</taxon>
        <taxon>Basidiomycota</taxon>
        <taxon>Ustilaginomycotina</taxon>
        <taxon>Ustilaginomycetes</taxon>
        <taxon>Ustilaginales</taxon>
        <taxon>Ustilaginaceae</taxon>
        <taxon>Pseudozyma</taxon>
    </lineage>
</organism>
<sequence>MREKLRAERDQSRPASFDTVDEGSTDRANMTTSPDDPADEPAGSLRMHRLLLVRQIDTAEYMSLHSVTCQKRRQLNVGTYSRWIADRGKRFIVCIQIFS</sequence>